<evidence type="ECO:0000256" key="1">
    <source>
        <dbReference type="SAM" id="MobiDB-lite"/>
    </source>
</evidence>
<sequence>MMNLLSIFSRKIFALLALVFLLAACNFPGSSQAGKDSPEAVYTQAAQTVQAALTAQGPRTTPTQPPAALPTVSVPTQAPPPSDPTQAPPSNPTQPPAPAPTSTIKVDDAAQFVSQSPSDGTSIPAGQAFKTVWTLKNVGKTTWTTQYHLRPFIQVNFGGPAQVFLPKEVKPGEEVSIEVPMTAPDSLGEQKTIWVLTNATGVNFFPLDLTIKIITAPTNTPKPNLTATAQSCLDNPGSCPTVTP</sequence>
<dbReference type="Gene3D" id="2.60.40.10">
    <property type="entry name" value="Immunoglobulins"/>
    <property type="match status" value="1"/>
</dbReference>
<name>A0A0P6Z3J2_9CHLR</name>
<evidence type="ECO:0000313" key="5">
    <source>
        <dbReference type="Proteomes" id="UP000050501"/>
    </source>
</evidence>
<protein>
    <recommendedName>
        <fullName evidence="3">Nbr1 FW domain-containing protein</fullName>
    </recommendedName>
</protein>
<dbReference type="AlphaFoldDB" id="A0A0P6Z3J2"/>
<dbReference type="CDD" id="cd14947">
    <property type="entry name" value="NBR1_like"/>
    <property type="match status" value="1"/>
</dbReference>
<dbReference type="InterPro" id="IPR032350">
    <property type="entry name" value="Nbr1_FW"/>
</dbReference>
<dbReference type="Pfam" id="PF16158">
    <property type="entry name" value="N_BRCA1_IG"/>
    <property type="match status" value="1"/>
</dbReference>
<feature type="domain" description="Nbr1 FW" evidence="3">
    <location>
        <begin position="118"/>
        <end position="213"/>
    </location>
</feature>
<dbReference type="InterPro" id="IPR013783">
    <property type="entry name" value="Ig-like_fold"/>
</dbReference>
<dbReference type="STRING" id="229921.ADN01_00600"/>
<dbReference type="PANTHER" id="PTHR20930">
    <property type="entry name" value="OVARIAN CARCINOMA ANTIGEN CA125-RELATED"/>
    <property type="match status" value="1"/>
</dbReference>
<dbReference type="RefSeq" id="WP_075070833.1">
    <property type="nucleotide sequence ID" value="NZ_LGCM01000002.1"/>
</dbReference>
<gene>
    <name evidence="4" type="ORF">ADN01_00600</name>
</gene>
<feature type="chain" id="PRO_5006134115" description="Nbr1 FW domain-containing protein" evidence="2">
    <location>
        <begin position="34"/>
        <end position="244"/>
    </location>
</feature>
<feature type="region of interest" description="Disordered" evidence="1">
    <location>
        <begin position="55"/>
        <end position="103"/>
    </location>
</feature>
<feature type="compositionally biased region" description="Pro residues" evidence="1">
    <location>
        <begin position="77"/>
        <end position="99"/>
    </location>
</feature>
<accession>A0A0P6Z3J2</accession>
<dbReference type="PANTHER" id="PTHR20930:SF0">
    <property type="entry name" value="PROTEIN ILRUN"/>
    <property type="match status" value="1"/>
</dbReference>
<evidence type="ECO:0000256" key="2">
    <source>
        <dbReference type="SAM" id="SignalP"/>
    </source>
</evidence>
<proteinExistence type="predicted"/>
<dbReference type="Proteomes" id="UP000050501">
    <property type="component" value="Unassembled WGS sequence"/>
</dbReference>
<comment type="caution">
    <text evidence="4">The sequence shown here is derived from an EMBL/GenBank/DDBJ whole genome shotgun (WGS) entry which is preliminary data.</text>
</comment>
<organism evidence="4 5">
    <name type="scientific">Levilinea saccharolytica</name>
    <dbReference type="NCBI Taxonomy" id="229921"/>
    <lineage>
        <taxon>Bacteria</taxon>
        <taxon>Bacillati</taxon>
        <taxon>Chloroflexota</taxon>
        <taxon>Anaerolineae</taxon>
        <taxon>Anaerolineales</taxon>
        <taxon>Anaerolineaceae</taxon>
        <taxon>Levilinea</taxon>
    </lineage>
</organism>
<reference evidence="4 5" key="1">
    <citation type="submission" date="2015-07" db="EMBL/GenBank/DDBJ databases">
        <title>Genome sequence of Levilinea saccharolytica DSM 16555.</title>
        <authorList>
            <person name="Hemp J."/>
            <person name="Ward L.M."/>
            <person name="Pace L.A."/>
            <person name="Fischer W.W."/>
        </authorList>
    </citation>
    <scope>NUCLEOTIDE SEQUENCE [LARGE SCALE GENOMIC DNA]</scope>
    <source>
        <strain evidence="4 5">KIBI-1</strain>
    </source>
</reference>
<evidence type="ECO:0000313" key="4">
    <source>
        <dbReference type="EMBL" id="KPL91815.1"/>
    </source>
</evidence>
<keyword evidence="5" id="KW-1185">Reference proteome</keyword>
<evidence type="ECO:0000259" key="3">
    <source>
        <dbReference type="Pfam" id="PF16158"/>
    </source>
</evidence>
<keyword evidence="2" id="KW-0732">Signal</keyword>
<dbReference type="EMBL" id="LGCM01000002">
    <property type="protein sequence ID" value="KPL91815.1"/>
    <property type="molecule type" value="Genomic_DNA"/>
</dbReference>
<feature type="signal peptide" evidence="2">
    <location>
        <begin position="1"/>
        <end position="33"/>
    </location>
</feature>